<comment type="function">
    <text evidence="6">Responsible for synthesis of pseudouridine from uracil.</text>
</comment>
<dbReference type="InterPro" id="IPR050188">
    <property type="entry name" value="RluA_PseudoU_synthase"/>
</dbReference>
<comment type="similarity">
    <text evidence="2 6">Belongs to the pseudouridine synthase RluA family.</text>
</comment>
<dbReference type="EMBL" id="BLYI01000027">
    <property type="protein sequence ID" value="GFO84898.1"/>
    <property type="molecule type" value="Genomic_DNA"/>
</dbReference>
<dbReference type="GO" id="GO:0003723">
    <property type="term" value="F:RNA binding"/>
    <property type="evidence" value="ECO:0007669"/>
    <property type="project" value="UniProtKB-KW"/>
</dbReference>
<comment type="caution">
    <text evidence="8">The sequence shown here is derived from an EMBL/GenBank/DDBJ whole genome shotgun (WGS) entry which is preliminary data.</text>
</comment>
<name>A0A916Q5Q5_9FIRM</name>
<gene>
    <name evidence="8" type="primary">rluC</name>
    <name evidence="8" type="ORF">ANBU17_12450</name>
</gene>
<keyword evidence="5" id="KW-0694">RNA-binding</keyword>
<dbReference type="RefSeq" id="WP_201310612.1">
    <property type="nucleotide sequence ID" value="NZ_BLYI01000027.1"/>
</dbReference>
<evidence type="ECO:0000259" key="7">
    <source>
        <dbReference type="SMART" id="SM00363"/>
    </source>
</evidence>
<dbReference type="CDD" id="cd00165">
    <property type="entry name" value="S4"/>
    <property type="match status" value="1"/>
</dbReference>
<accession>A0A916Q5Q5</accession>
<evidence type="ECO:0000256" key="3">
    <source>
        <dbReference type="ARBA" id="ARBA00023235"/>
    </source>
</evidence>
<evidence type="ECO:0000256" key="2">
    <source>
        <dbReference type="ARBA" id="ARBA00010876"/>
    </source>
</evidence>
<evidence type="ECO:0000256" key="4">
    <source>
        <dbReference type="PIRSR" id="PIRSR606225-1"/>
    </source>
</evidence>
<dbReference type="PROSITE" id="PS01129">
    <property type="entry name" value="PSI_RLU"/>
    <property type="match status" value="1"/>
</dbReference>
<dbReference type="Gene3D" id="3.10.290.10">
    <property type="entry name" value="RNA-binding S4 domain"/>
    <property type="match status" value="1"/>
</dbReference>
<evidence type="ECO:0000313" key="9">
    <source>
        <dbReference type="Proteomes" id="UP000613208"/>
    </source>
</evidence>
<dbReference type="EC" id="5.4.99.-" evidence="6"/>
<dbReference type="AlphaFoldDB" id="A0A916Q5Q5"/>
<dbReference type="GO" id="GO:0000455">
    <property type="term" value="P:enzyme-directed rRNA pseudouridine synthesis"/>
    <property type="evidence" value="ECO:0007669"/>
    <property type="project" value="UniProtKB-ARBA"/>
</dbReference>
<protein>
    <recommendedName>
        <fullName evidence="6">Pseudouridine synthase</fullName>
        <ecNumber evidence="6">5.4.99.-</ecNumber>
    </recommendedName>
</protein>
<dbReference type="SUPFAM" id="SSF55120">
    <property type="entry name" value="Pseudouridine synthase"/>
    <property type="match status" value="1"/>
</dbReference>
<dbReference type="PANTHER" id="PTHR21600">
    <property type="entry name" value="MITOCHONDRIAL RNA PSEUDOURIDINE SYNTHASE"/>
    <property type="match status" value="1"/>
</dbReference>
<dbReference type="SMART" id="SM00363">
    <property type="entry name" value="S4"/>
    <property type="match status" value="1"/>
</dbReference>
<dbReference type="InterPro" id="IPR002942">
    <property type="entry name" value="S4_RNA-bd"/>
</dbReference>
<dbReference type="InterPro" id="IPR006224">
    <property type="entry name" value="PsdUridine_synth_RluA-like_CS"/>
</dbReference>
<dbReference type="InterPro" id="IPR036986">
    <property type="entry name" value="S4_RNA-bd_sf"/>
</dbReference>
<reference evidence="8" key="1">
    <citation type="submission" date="2020-06" db="EMBL/GenBank/DDBJ databases">
        <title>Characterization of fructooligosaccharide metabolism and fructooligosaccharide-degrading enzymes in human commensal butyrate producers.</title>
        <authorList>
            <person name="Tanno H."/>
            <person name="Fujii T."/>
            <person name="Hirano K."/>
            <person name="Maeno S."/>
            <person name="Tonozuka T."/>
            <person name="Sakamoto M."/>
            <person name="Ohkuma M."/>
            <person name="Tochio T."/>
            <person name="Endo A."/>
        </authorList>
    </citation>
    <scope>NUCLEOTIDE SEQUENCE</scope>
    <source>
        <strain evidence="8">JCM 17466</strain>
    </source>
</reference>
<dbReference type="GO" id="GO:0120159">
    <property type="term" value="F:rRNA pseudouridine synthase activity"/>
    <property type="evidence" value="ECO:0007669"/>
    <property type="project" value="UniProtKB-ARBA"/>
</dbReference>
<organism evidence="8 9">
    <name type="scientific">Anaerostipes butyraticus</name>
    <dbReference type="NCBI Taxonomy" id="645466"/>
    <lineage>
        <taxon>Bacteria</taxon>
        <taxon>Bacillati</taxon>
        <taxon>Bacillota</taxon>
        <taxon>Clostridia</taxon>
        <taxon>Lachnospirales</taxon>
        <taxon>Lachnospiraceae</taxon>
        <taxon>Anaerostipes</taxon>
    </lineage>
</organism>
<sequence>MREIEITKKEEGQRLDKMLQKYLNKAGKSFLYKMLRKKNIKLNGKKAAGNEKLKAGDCIALYLAEETIEKFREEVKVQEQKIPLDVLYEDENVLLINKPYGILSQKAGREDLSINEQIAPYALERGLMSAEDLNRIKPSVCNRLDRNTTGILIAGISLEGLQTMSELLKKREIDKYYFCIVKGEIKKKEKVSGYLIKDEKHNKVTVSRQKKEKGAYIETWYEPISCKNGFTFLKVKLVTGKTHQIRAHLAGQGHPLAGDFKYGDEKINRKLRAEFGIRGQLLHCGEIRFPENMERCVSLQGRKIQAPLPEKFERVRSELMGDAVWEAGI</sequence>
<dbReference type="PANTHER" id="PTHR21600:SF83">
    <property type="entry name" value="PSEUDOURIDYLATE SYNTHASE RPUSD4, MITOCHONDRIAL"/>
    <property type="match status" value="1"/>
</dbReference>
<keyword evidence="3 6" id="KW-0413">Isomerase</keyword>
<dbReference type="InterPro" id="IPR020103">
    <property type="entry name" value="PsdUridine_synth_cat_dom_sf"/>
</dbReference>
<dbReference type="Proteomes" id="UP000613208">
    <property type="component" value="Unassembled WGS sequence"/>
</dbReference>
<keyword evidence="9" id="KW-1185">Reference proteome</keyword>
<dbReference type="InterPro" id="IPR006225">
    <property type="entry name" value="PsdUridine_synth_RluC/D"/>
</dbReference>
<evidence type="ECO:0000256" key="1">
    <source>
        <dbReference type="ARBA" id="ARBA00000073"/>
    </source>
</evidence>
<evidence type="ECO:0000256" key="5">
    <source>
        <dbReference type="PROSITE-ProRule" id="PRU00182"/>
    </source>
</evidence>
<dbReference type="InterPro" id="IPR006145">
    <property type="entry name" value="PsdUridine_synth_RsuA/RluA"/>
</dbReference>
<dbReference type="Pfam" id="PF00849">
    <property type="entry name" value="PseudoU_synth_2"/>
    <property type="match status" value="1"/>
</dbReference>
<comment type="catalytic activity">
    <reaction evidence="1 6">
        <text>a uridine in RNA = a pseudouridine in RNA</text>
        <dbReference type="Rhea" id="RHEA:48348"/>
        <dbReference type="Rhea" id="RHEA-COMP:12068"/>
        <dbReference type="Rhea" id="RHEA-COMP:12069"/>
        <dbReference type="ChEBI" id="CHEBI:65314"/>
        <dbReference type="ChEBI" id="CHEBI:65315"/>
    </reaction>
</comment>
<dbReference type="PROSITE" id="PS50889">
    <property type="entry name" value="S4"/>
    <property type="match status" value="1"/>
</dbReference>
<dbReference type="NCBIfam" id="TIGR00005">
    <property type="entry name" value="rluA_subfam"/>
    <property type="match status" value="1"/>
</dbReference>
<evidence type="ECO:0000256" key="6">
    <source>
        <dbReference type="RuleBase" id="RU362028"/>
    </source>
</evidence>
<proteinExistence type="inferred from homology"/>
<feature type="domain" description="RNA-binding S4" evidence="7">
    <location>
        <begin position="13"/>
        <end position="78"/>
    </location>
</feature>
<feature type="active site" evidence="4">
    <location>
        <position position="145"/>
    </location>
</feature>
<evidence type="ECO:0000313" key="8">
    <source>
        <dbReference type="EMBL" id="GFO84898.1"/>
    </source>
</evidence>
<dbReference type="Gene3D" id="3.30.2350.10">
    <property type="entry name" value="Pseudouridine synthase"/>
    <property type="match status" value="1"/>
</dbReference>
<dbReference type="CDD" id="cd02869">
    <property type="entry name" value="PseudoU_synth_RluA_like"/>
    <property type="match status" value="1"/>
</dbReference>